<evidence type="ECO:0000256" key="1">
    <source>
        <dbReference type="ARBA" id="ARBA00009431"/>
    </source>
</evidence>
<dbReference type="GO" id="GO:0004185">
    <property type="term" value="F:serine-type carboxypeptidase activity"/>
    <property type="evidence" value="ECO:0007669"/>
    <property type="project" value="UniProtKB-UniRule"/>
</dbReference>
<accession>A0A6B2L691</accession>
<dbReference type="EMBL" id="GIBP01003520">
    <property type="protein sequence ID" value="NDV32489.1"/>
    <property type="molecule type" value="Transcribed_RNA"/>
</dbReference>
<organism evidence="3">
    <name type="scientific">Arcella intermedia</name>
    <dbReference type="NCBI Taxonomy" id="1963864"/>
    <lineage>
        <taxon>Eukaryota</taxon>
        <taxon>Amoebozoa</taxon>
        <taxon>Tubulinea</taxon>
        <taxon>Elardia</taxon>
        <taxon>Arcellinida</taxon>
        <taxon>Sphaerothecina</taxon>
        <taxon>Arcellidae</taxon>
        <taxon>Arcella</taxon>
    </lineage>
</organism>
<protein>
    <recommendedName>
        <fullName evidence="2">Carboxypeptidase</fullName>
        <ecNumber evidence="2">3.4.16.-</ecNumber>
    </recommendedName>
</protein>
<dbReference type="AlphaFoldDB" id="A0A6B2L691"/>
<sequence length="378" mass="42145">MFYWYFGSKSNGISDPLVIWLNGGPGASSMLGCFIENGPYRINLDGKSLSPNAYGWNQNANVLFIDQPVGTGFSYTNEGYVSSEDEVGLHMYHALCDFYLKHPALLNNNLFITGESYAGKYIPYIATTILQENSKGSRIFNVPLVGVGIGNGWVHPILQNEYYVDYPYNLGLIGPRERELAKSYADALKDSILSEDWLKANDLSNTLENYVVGASGIVEDNVGYDVDPIAPYAIALDTYLNSEAVKKAIGVGNLTWQFVSMPVYTALDADEQQSSRHLLPNLIDNIRVLIYTGNMDLNCNVAGVDAYIEDMPWKGHKDWINTKRTFWKVDGSLAGYAKSLNNFTALVLRNSGHEAPFYQPKNCLDLLTRFINNKPFTE</sequence>
<keyword evidence="2" id="KW-0121">Carboxypeptidase</keyword>
<dbReference type="PROSITE" id="PS00131">
    <property type="entry name" value="CARBOXYPEPT_SER_SER"/>
    <property type="match status" value="1"/>
</dbReference>
<dbReference type="InterPro" id="IPR029058">
    <property type="entry name" value="AB_hydrolase_fold"/>
</dbReference>
<dbReference type="GO" id="GO:0006508">
    <property type="term" value="P:proteolysis"/>
    <property type="evidence" value="ECO:0007669"/>
    <property type="project" value="UniProtKB-KW"/>
</dbReference>
<dbReference type="Pfam" id="PF00450">
    <property type="entry name" value="Peptidase_S10"/>
    <property type="match status" value="1"/>
</dbReference>
<evidence type="ECO:0000313" key="3">
    <source>
        <dbReference type="EMBL" id="NDV32489.1"/>
    </source>
</evidence>
<proteinExistence type="inferred from homology"/>
<dbReference type="PANTHER" id="PTHR11802">
    <property type="entry name" value="SERINE PROTEASE FAMILY S10 SERINE CARBOXYPEPTIDASE"/>
    <property type="match status" value="1"/>
</dbReference>
<dbReference type="InterPro" id="IPR018202">
    <property type="entry name" value="Ser_caboxypep_ser_AS"/>
</dbReference>
<evidence type="ECO:0000256" key="2">
    <source>
        <dbReference type="RuleBase" id="RU361156"/>
    </source>
</evidence>
<comment type="similarity">
    <text evidence="1 2">Belongs to the peptidase S10 family.</text>
</comment>
<dbReference type="PANTHER" id="PTHR11802:SF449">
    <property type="entry name" value="CARBOXYPEPTIDASE"/>
    <property type="match status" value="1"/>
</dbReference>
<dbReference type="Gene3D" id="3.40.50.1820">
    <property type="entry name" value="alpha/beta hydrolase"/>
    <property type="match status" value="1"/>
</dbReference>
<dbReference type="InterPro" id="IPR001563">
    <property type="entry name" value="Peptidase_S10"/>
</dbReference>
<dbReference type="PRINTS" id="PR00724">
    <property type="entry name" value="CRBOXYPTASEC"/>
</dbReference>
<name>A0A6B2L691_9EUKA</name>
<keyword evidence="2" id="KW-0645">Protease</keyword>
<reference evidence="3" key="1">
    <citation type="journal article" date="2020" name="J. Eukaryot. Microbiol.">
        <title>De novo Sequencing, Assembly and Annotation of the Transcriptome for the Free-Living Testate Amoeba Arcella intermedia.</title>
        <authorList>
            <person name="Ribeiro G.M."/>
            <person name="Porfirio-Sousa A.L."/>
            <person name="Maurer-Alcala X.X."/>
            <person name="Katz L.A."/>
            <person name="Lahr D.J.G."/>
        </authorList>
    </citation>
    <scope>NUCLEOTIDE SEQUENCE</scope>
</reference>
<dbReference type="EC" id="3.4.16.-" evidence="2"/>
<keyword evidence="2" id="KW-0378">Hydrolase</keyword>
<dbReference type="SUPFAM" id="SSF53474">
    <property type="entry name" value="alpha/beta-Hydrolases"/>
    <property type="match status" value="1"/>
</dbReference>